<dbReference type="GO" id="GO:0009414">
    <property type="term" value="P:response to water deprivation"/>
    <property type="evidence" value="ECO:0007669"/>
    <property type="project" value="EnsemblPlants"/>
</dbReference>
<dbReference type="PANTHER" id="PTHR10845:SF192">
    <property type="entry name" value="DOUBLE HIT, ISOFORM B"/>
    <property type="match status" value="1"/>
</dbReference>
<feature type="transmembrane region" description="Helical" evidence="2">
    <location>
        <begin position="158"/>
        <end position="180"/>
    </location>
</feature>
<feature type="transmembrane region" description="Helical" evidence="2">
    <location>
        <begin position="192"/>
        <end position="213"/>
    </location>
</feature>
<feature type="compositionally biased region" description="Basic and acidic residues" evidence="1">
    <location>
        <begin position="444"/>
        <end position="461"/>
    </location>
</feature>
<feature type="transmembrane region" description="Helical" evidence="2">
    <location>
        <begin position="48"/>
        <end position="72"/>
    </location>
</feature>
<keyword evidence="5" id="KW-1185">Reference proteome</keyword>
<feature type="domain" description="RGS" evidence="3">
    <location>
        <begin position="294"/>
        <end position="412"/>
    </location>
</feature>
<keyword evidence="2" id="KW-0472">Membrane</keyword>
<accession>W1PZX4</accession>
<dbReference type="Gramene" id="ERN13739">
    <property type="protein sequence ID" value="ERN13739"/>
    <property type="gene ID" value="AMTR_s00049p00176850"/>
</dbReference>
<dbReference type="OrthoDB" id="196547at2759"/>
<dbReference type="InterPro" id="IPR036305">
    <property type="entry name" value="RGS_sf"/>
</dbReference>
<dbReference type="eggNOG" id="ENOG502QVMV">
    <property type="taxonomic scope" value="Eukaryota"/>
</dbReference>
<dbReference type="GO" id="GO:0005634">
    <property type="term" value="C:nucleus"/>
    <property type="evidence" value="ECO:0007669"/>
    <property type="project" value="EnsemblPlants"/>
</dbReference>
<feature type="region of interest" description="Disordered" evidence="1">
    <location>
        <begin position="444"/>
        <end position="471"/>
    </location>
</feature>
<dbReference type="GO" id="GO:0005886">
    <property type="term" value="C:plasma membrane"/>
    <property type="evidence" value="ECO:0007669"/>
    <property type="project" value="EnsemblPlants"/>
</dbReference>
<dbReference type="AlphaFoldDB" id="W1PZX4"/>
<dbReference type="GO" id="GO:0009867">
    <property type="term" value="P:jasmonic acid mediated signaling pathway"/>
    <property type="evidence" value="ECO:0007669"/>
    <property type="project" value="EnsemblPlants"/>
</dbReference>
<dbReference type="GO" id="GO:0009737">
    <property type="term" value="P:response to abscisic acid"/>
    <property type="evidence" value="ECO:0007669"/>
    <property type="project" value="EnsemblPlants"/>
</dbReference>
<dbReference type="GO" id="GO:0004930">
    <property type="term" value="F:G protein-coupled receptor activity"/>
    <property type="evidence" value="ECO:0007669"/>
    <property type="project" value="EnsemblPlants"/>
</dbReference>
<proteinExistence type="predicted"/>
<dbReference type="GO" id="GO:0009749">
    <property type="term" value="P:response to glucose"/>
    <property type="evidence" value="ECO:0007669"/>
    <property type="project" value="EnsemblPlants"/>
</dbReference>
<dbReference type="Proteomes" id="UP000017836">
    <property type="component" value="Unassembled WGS sequence"/>
</dbReference>
<dbReference type="InterPro" id="IPR016137">
    <property type="entry name" value="RGS"/>
</dbReference>
<dbReference type="InterPro" id="IPR044926">
    <property type="entry name" value="RGS_subdomain_2"/>
</dbReference>
<dbReference type="PROSITE" id="PS50132">
    <property type="entry name" value="RGS"/>
    <property type="match status" value="1"/>
</dbReference>
<dbReference type="STRING" id="13333.W1PZX4"/>
<dbReference type="GO" id="GO:0010008">
    <property type="term" value="C:endosome membrane"/>
    <property type="evidence" value="ECO:0007669"/>
    <property type="project" value="EnsemblPlants"/>
</dbReference>
<dbReference type="SUPFAM" id="SSF48097">
    <property type="entry name" value="Regulator of G-protein signaling, RGS"/>
    <property type="match status" value="1"/>
</dbReference>
<dbReference type="PANTHER" id="PTHR10845">
    <property type="entry name" value="REGULATOR OF G PROTEIN SIGNALING"/>
    <property type="match status" value="1"/>
</dbReference>
<keyword evidence="2" id="KW-0812">Transmembrane</keyword>
<reference evidence="5" key="1">
    <citation type="journal article" date="2013" name="Science">
        <title>The Amborella genome and the evolution of flowering plants.</title>
        <authorList>
            <consortium name="Amborella Genome Project"/>
        </authorList>
    </citation>
    <scope>NUCLEOTIDE SEQUENCE [LARGE SCALE GENOMIC DNA]</scope>
</reference>
<dbReference type="GO" id="GO:0005096">
    <property type="term" value="F:GTPase activator activity"/>
    <property type="evidence" value="ECO:0007669"/>
    <property type="project" value="EnsemblPlants"/>
</dbReference>
<feature type="transmembrane region" description="Helical" evidence="2">
    <location>
        <begin position="84"/>
        <end position="105"/>
    </location>
</feature>
<feature type="transmembrane region" description="Helical" evidence="2">
    <location>
        <begin position="14"/>
        <end position="36"/>
    </location>
</feature>
<dbReference type="SMART" id="SM00315">
    <property type="entry name" value="RGS"/>
    <property type="match status" value="1"/>
</dbReference>
<dbReference type="HOGENOM" id="CLU_589758_0_0_1"/>
<dbReference type="Pfam" id="PF00615">
    <property type="entry name" value="RGS"/>
    <property type="match status" value="1"/>
</dbReference>
<protein>
    <recommendedName>
        <fullName evidence="3">RGS domain-containing protein</fullName>
    </recommendedName>
</protein>
<dbReference type="OMA" id="KRCLPPI"/>
<evidence type="ECO:0000259" key="3">
    <source>
        <dbReference type="PROSITE" id="PS50132"/>
    </source>
</evidence>
<sequence>MANCSVLGGCPSDYIAIAISILCMILLFARAAFPYAVHKPPKLIGSNFILLFVQILASFCLLLSLVMSVQFFKFKRKHPWQSCYIWAVWGEGPCGFGLLLSCRILQAYHLYYLFVKRRLPPLNSRILLPLILLPWIAAAAFIHQKRPLNPRCHMHSRWVIPIGLLHVLYVSAMVGFTWAVRHVEFRFHEFRALLRGIIVSSTAVGIWTAAYIANELHEGIPWLQISSRFLMLLMASIMVLAFFSLSISQPLLSQMSLRKKEPQDFGIMGRALGIPASGLLLPTGTTMDIDLKEPIDRLLMNKRFRNSFMAFADSCMAGESIHFYDEVHELGKIPVGDTITRIYMARHIIEHYIVNGSAMEVNISHKTRQEILGTTDLAHPDLFNHAISELMQLIKMNLERDYWSSTFFFKFKEETKSQAERNDLMECSIGWDYSPRLSAVHGADDPFHHDPLNKSSSDRGDFSFQSESAGSTQDFPAISLVGFDGLSR</sequence>
<feature type="transmembrane region" description="Helical" evidence="2">
    <location>
        <begin position="126"/>
        <end position="143"/>
    </location>
</feature>
<dbReference type="Gene3D" id="1.10.167.10">
    <property type="entry name" value="Regulator of G-protein Signalling 4, domain 2"/>
    <property type="match status" value="1"/>
</dbReference>
<name>W1PZX4_AMBTC</name>
<evidence type="ECO:0000313" key="4">
    <source>
        <dbReference type="EMBL" id="ERN13739.1"/>
    </source>
</evidence>
<feature type="transmembrane region" description="Helical" evidence="2">
    <location>
        <begin position="225"/>
        <end position="248"/>
    </location>
</feature>
<dbReference type="EMBL" id="KI392567">
    <property type="protein sequence ID" value="ERN13739.1"/>
    <property type="molecule type" value="Genomic_DNA"/>
</dbReference>
<evidence type="ECO:0000313" key="5">
    <source>
        <dbReference type="Proteomes" id="UP000017836"/>
    </source>
</evidence>
<organism evidence="4 5">
    <name type="scientific">Amborella trichopoda</name>
    <dbReference type="NCBI Taxonomy" id="13333"/>
    <lineage>
        <taxon>Eukaryota</taxon>
        <taxon>Viridiplantae</taxon>
        <taxon>Streptophyta</taxon>
        <taxon>Embryophyta</taxon>
        <taxon>Tracheophyta</taxon>
        <taxon>Spermatophyta</taxon>
        <taxon>Magnoliopsida</taxon>
        <taxon>Amborellales</taxon>
        <taxon>Amborellaceae</taxon>
        <taxon>Amborella</taxon>
    </lineage>
</organism>
<gene>
    <name evidence="4" type="ORF">AMTR_s00049p00176850</name>
</gene>
<keyword evidence="2" id="KW-1133">Transmembrane helix</keyword>
<dbReference type="KEGG" id="atr:18441986"/>
<evidence type="ECO:0000256" key="2">
    <source>
        <dbReference type="SAM" id="Phobius"/>
    </source>
</evidence>
<dbReference type="GO" id="GO:0010182">
    <property type="term" value="P:sugar mediated signaling pathway"/>
    <property type="evidence" value="ECO:0007669"/>
    <property type="project" value="EnsemblPlants"/>
</dbReference>
<evidence type="ECO:0000256" key="1">
    <source>
        <dbReference type="SAM" id="MobiDB-lite"/>
    </source>
</evidence>
<dbReference type="GO" id="GO:0042127">
    <property type="term" value="P:regulation of cell population proliferation"/>
    <property type="evidence" value="ECO:0007669"/>
    <property type="project" value="EnsemblPlants"/>
</dbReference>